<proteinExistence type="predicted"/>
<evidence type="ECO:0000313" key="1">
    <source>
        <dbReference type="EMBL" id="MBN2909222.1"/>
    </source>
</evidence>
<reference evidence="1" key="1">
    <citation type="journal article" date="2024" name="Int. J. Syst. Evol. Microbiol.">
        <title>Polycladomyces zharkentensis sp. nov., a novel thermophilic cellulose- and starch-degrading member of the Bacillota from a geothermal aquifer in Kazakhstan.</title>
        <authorList>
            <person name="Mashzhan A."/>
            <person name="Kistaubayeva A."/>
            <person name="Javier-Lopez R."/>
            <person name="Bissenova U."/>
            <person name="Bissenbay A."/>
            <person name="Birkeland N.K."/>
        </authorList>
    </citation>
    <scope>NUCLEOTIDE SEQUENCE</scope>
    <source>
        <strain evidence="1">ZKZ2T</strain>
    </source>
</reference>
<comment type="caution">
    <text evidence="1">The sequence shown here is derived from an EMBL/GenBank/DDBJ whole genome shotgun (WGS) entry which is preliminary data.</text>
</comment>
<dbReference type="RefSeq" id="WP_205494052.1">
    <property type="nucleotide sequence ID" value="NZ_JAFHAP010000007.1"/>
</dbReference>
<dbReference type="Proteomes" id="UP001177120">
    <property type="component" value="Unassembled WGS sequence"/>
</dbReference>
<accession>A0ABS2WI63</accession>
<dbReference type="EMBL" id="JAFHAP010000007">
    <property type="protein sequence ID" value="MBN2909222.1"/>
    <property type="molecule type" value="Genomic_DNA"/>
</dbReference>
<name>A0ABS2WI63_9BACL</name>
<sequence>MKKRWFIRGVFIVLVVAAFALAFAAGSFAAVYVKTPPLEMDPIQLEDVQPIQP</sequence>
<evidence type="ECO:0000313" key="2">
    <source>
        <dbReference type="Proteomes" id="UP001177120"/>
    </source>
</evidence>
<organism evidence="1 2">
    <name type="scientific">Polycladomyces zharkentensis</name>
    <dbReference type="NCBI Taxonomy" id="2807616"/>
    <lineage>
        <taxon>Bacteria</taxon>
        <taxon>Bacillati</taxon>
        <taxon>Bacillota</taxon>
        <taxon>Bacilli</taxon>
        <taxon>Bacillales</taxon>
        <taxon>Thermoactinomycetaceae</taxon>
        <taxon>Polycladomyces</taxon>
    </lineage>
</organism>
<gene>
    <name evidence="1" type="ORF">JQC72_06760</name>
</gene>
<keyword evidence="2" id="KW-1185">Reference proteome</keyword>
<protein>
    <submittedName>
        <fullName evidence="1">Uncharacterized protein</fullName>
    </submittedName>
</protein>